<sequence>MDMEASTGDPYAMMWRRVPMSYDVIVEASTYDLKVSKARAPIDPLADNVTTVEFRSAFQVLAQAITAQNIRDVVVPVNSNMGTSVSRVRDFIRMNPPKIYGSKVEEDPQEFIDEVYKILDIMGVAPVKKVELPLINSKELLIFGSINGRRQR</sequence>
<reference evidence="1" key="1">
    <citation type="submission" date="2023-08" db="EMBL/GenBank/DDBJ databases">
        <title>A de novo genome assembly of Solanum verrucosum Schlechtendal, a Mexican diploid species geographically isolated from the other diploid A-genome species in potato relatives.</title>
        <authorList>
            <person name="Hosaka K."/>
        </authorList>
    </citation>
    <scope>NUCLEOTIDE SEQUENCE</scope>
    <source>
        <tissue evidence="1">Young leaves</tissue>
    </source>
</reference>
<evidence type="ECO:0000313" key="2">
    <source>
        <dbReference type="Proteomes" id="UP001234989"/>
    </source>
</evidence>
<name>A0AAF0UNM7_SOLVR</name>
<dbReference type="AlphaFoldDB" id="A0AAF0UNM7"/>
<evidence type="ECO:0008006" key="3">
    <source>
        <dbReference type="Google" id="ProtNLM"/>
    </source>
</evidence>
<proteinExistence type="predicted"/>
<accession>A0AAF0UNM7</accession>
<evidence type="ECO:0000313" key="1">
    <source>
        <dbReference type="EMBL" id="WMV50003.1"/>
    </source>
</evidence>
<gene>
    <name evidence="1" type="ORF">MTR67_043388</name>
</gene>
<dbReference type="EMBL" id="CP133621">
    <property type="protein sequence ID" value="WMV50003.1"/>
    <property type="molecule type" value="Genomic_DNA"/>
</dbReference>
<dbReference type="Proteomes" id="UP001234989">
    <property type="component" value="Chromosome 10"/>
</dbReference>
<keyword evidence="2" id="KW-1185">Reference proteome</keyword>
<organism evidence="1 2">
    <name type="scientific">Solanum verrucosum</name>
    <dbReference type="NCBI Taxonomy" id="315347"/>
    <lineage>
        <taxon>Eukaryota</taxon>
        <taxon>Viridiplantae</taxon>
        <taxon>Streptophyta</taxon>
        <taxon>Embryophyta</taxon>
        <taxon>Tracheophyta</taxon>
        <taxon>Spermatophyta</taxon>
        <taxon>Magnoliopsida</taxon>
        <taxon>eudicotyledons</taxon>
        <taxon>Gunneridae</taxon>
        <taxon>Pentapetalae</taxon>
        <taxon>asterids</taxon>
        <taxon>lamiids</taxon>
        <taxon>Solanales</taxon>
        <taxon>Solanaceae</taxon>
        <taxon>Solanoideae</taxon>
        <taxon>Solaneae</taxon>
        <taxon>Solanum</taxon>
    </lineage>
</organism>
<protein>
    <recommendedName>
        <fullName evidence="3">Gag-pol polyprotein</fullName>
    </recommendedName>
</protein>